<comment type="caution">
    <text evidence="1">The sequence shown here is derived from an EMBL/GenBank/DDBJ whole genome shotgun (WGS) entry which is preliminary data.</text>
</comment>
<evidence type="ECO:0000313" key="2">
    <source>
        <dbReference type="Proteomes" id="UP000076510"/>
    </source>
</evidence>
<evidence type="ECO:0000313" key="1">
    <source>
        <dbReference type="EMBL" id="KZE44048.1"/>
    </source>
</evidence>
<dbReference type="Proteomes" id="UP000076510">
    <property type="component" value="Unassembled WGS sequence"/>
</dbReference>
<accession>A0A165IQT1</accession>
<name>A0A165IQT1_9BACI</name>
<proteinExistence type="predicted"/>
<reference evidence="2" key="1">
    <citation type="submission" date="2016-01" db="EMBL/GenBank/DDBJ databases">
        <title>Whole genome sequencing of Bhargavaea cecembensis T14.</title>
        <authorList>
            <person name="Hong K.W."/>
        </authorList>
    </citation>
    <scope>NUCLEOTIDE SEQUENCE [LARGE SCALE GENOMIC DNA]</scope>
    <source>
        <strain evidence="2">M19</strain>
    </source>
</reference>
<dbReference type="PATRIC" id="fig|189381.9.peg.1251"/>
<dbReference type="OrthoDB" id="2966251at2"/>
<dbReference type="AlphaFoldDB" id="A0A165IQT1"/>
<protein>
    <submittedName>
        <fullName evidence="1">Uncharacterized protein</fullName>
    </submittedName>
</protein>
<sequence>MRLVNSYLSKQPLTEQEISTITHLFTKHYEEEIEINSYKYDHRIHYETDFDLVGIEFQVHTIHSELDKLITIHEQAMLLLDQPVEVIVANDDTDTEIHLLEKDPNNVSGFGLFITQRSIPTIKPYYASQNCYAYVSFEFVSFGVLF</sequence>
<dbReference type="EMBL" id="LQQY01000045">
    <property type="protein sequence ID" value="KZE44048.1"/>
    <property type="molecule type" value="Genomic_DNA"/>
</dbReference>
<gene>
    <name evidence="1" type="ORF">AV649_08770</name>
</gene>
<organism evidence="1 2">
    <name type="scientific">Rossellomorea marisflavi</name>
    <dbReference type="NCBI Taxonomy" id="189381"/>
    <lineage>
        <taxon>Bacteria</taxon>
        <taxon>Bacillati</taxon>
        <taxon>Bacillota</taxon>
        <taxon>Bacilli</taxon>
        <taxon>Bacillales</taxon>
        <taxon>Bacillaceae</taxon>
        <taxon>Rossellomorea</taxon>
    </lineage>
</organism>